<feature type="region of interest" description="Disordered" evidence="2">
    <location>
        <begin position="1"/>
        <end position="24"/>
    </location>
</feature>
<dbReference type="InterPro" id="IPR023210">
    <property type="entry name" value="NADP_OxRdtase_dom"/>
</dbReference>
<sequence>MSRSRVHSDITKGTHHGNEQYDHRRDDVVIATKFGFALQGGPNGGESSSGAALDASGRVQQTDSRPTTIRKAVEGSLKRLHTDHIDLYYQHRVDTTVPIEDVAGVMGELMAEGKILHGGLSEAAPATVRRAHAVTAGDGRAERVFDVVAAPRTGADAGA</sequence>
<keyword evidence="7" id="KW-1185">Reference proteome</keyword>
<evidence type="ECO:0000313" key="5">
    <source>
        <dbReference type="EMBL" id="NEG72684.1"/>
    </source>
</evidence>
<dbReference type="Proteomes" id="UP000469943">
    <property type="component" value="Unassembled WGS sequence"/>
</dbReference>
<accession>A0A6L4WY08</accession>
<dbReference type="SUPFAM" id="SSF51430">
    <property type="entry name" value="NAD(P)-linked oxidoreductase"/>
    <property type="match status" value="1"/>
</dbReference>
<evidence type="ECO:0000313" key="4">
    <source>
        <dbReference type="EMBL" id="KAB8286846.1"/>
    </source>
</evidence>
<keyword evidence="1" id="KW-0560">Oxidoreductase</keyword>
<dbReference type="EMBL" id="WBSM01000014">
    <property type="protein sequence ID" value="KAB8286846.1"/>
    <property type="molecule type" value="Genomic_DNA"/>
</dbReference>
<feature type="region of interest" description="Disordered" evidence="2">
    <location>
        <begin position="40"/>
        <end position="69"/>
    </location>
</feature>
<dbReference type="InterPro" id="IPR036812">
    <property type="entry name" value="NAD(P)_OxRdtase_dom_sf"/>
</dbReference>
<evidence type="ECO:0000256" key="2">
    <source>
        <dbReference type="SAM" id="MobiDB-lite"/>
    </source>
</evidence>
<dbReference type="AlphaFoldDB" id="A0A6L4WY08"/>
<feature type="domain" description="NADP-dependent oxidoreductase" evidence="3">
    <location>
        <begin position="21"/>
        <end position="133"/>
    </location>
</feature>
<evidence type="ECO:0000259" key="3">
    <source>
        <dbReference type="Pfam" id="PF00248"/>
    </source>
</evidence>
<evidence type="ECO:0000313" key="6">
    <source>
        <dbReference type="Proteomes" id="UP000469943"/>
    </source>
</evidence>
<evidence type="ECO:0000313" key="7">
    <source>
        <dbReference type="Proteomes" id="UP000482084"/>
    </source>
</evidence>
<evidence type="ECO:0000256" key="1">
    <source>
        <dbReference type="ARBA" id="ARBA00023002"/>
    </source>
</evidence>
<dbReference type="Proteomes" id="UP000482084">
    <property type="component" value="Unassembled WGS sequence"/>
</dbReference>
<dbReference type="EMBL" id="WHZX01000012">
    <property type="protein sequence ID" value="NEG72684.1"/>
    <property type="molecule type" value="Genomic_DNA"/>
</dbReference>
<gene>
    <name evidence="4" type="ORF">DSM100688_2102</name>
    <name evidence="5" type="ORF">GFD24_10820</name>
</gene>
<dbReference type="GO" id="GO:0016491">
    <property type="term" value="F:oxidoreductase activity"/>
    <property type="evidence" value="ECO:0007669"/>
    <property type="project" value="UniProtKB-KW"/>
</dbReference>
<organism evidence="4 7">
    <name type="scientific">Bifidobacterium ramosum</name>
    <dbReference type="NCBI Taxonomy" id="1798158"/>
    <lineage>
        <taxon>Bacteria</taxon>
        <taxon>Bacillati</taxon>
        <taxon>Actinomycetota</taxon>
        <taxon>Actinomycetes</taxon>
        <taxon>Bifidobacteriales</taxon>
        <taxon>Bifidobacteriaceae</taxon>
        <taxon>Bifidobacterium</taxon>
    </lineage>
</organism>
<dbReference type="PANTHER" id="PTHR43625">
    <property type="entry name" value="AFLATOXIN B1 ALDEHYDE REDUCTASE"/>
    <property type="match status" value="1"/>
</dbReference>
<dbReference type="InterPro" id="IPR050791">
    <property type="entry name" value="Aldo-Keto_reductase"/>
</dbReference>
<name>A0A6L4WY08_9BIFI</name>
<reference evidence="4 7" key="2">
    <citation type="submission" date="2019-10" db="EMBL/GenBank/DDBJ databases">
        <title>Characterization of the phylogenetic diversity of two novel species belonging to the genus Bifidobacterium: Bifidobacterium cebidarum sp. nov. and Bifidobacterium leontopitheci sp. nov.</title>
        <authorList>
            <person name="Lugli G.A."/>
            <person name="Duranti S."/>
            <person name="Milani C."/>
            <person name="Turroni F."/>
            <person name="Ventura M."/>
        </authorList>
    </citation>
    <scope>NUCLEOTIDE SEQUENCE [LARGE SCALE GENOMIC DNA]</scope>
    <source>
        <strain evidence="4 7">DSM 100688</strain>
    </source>
</reference>
<reference evidence="5 6" key="1">
    <citation type="submission" date="2019-10" db="EMBL/GenBank/DDBJ databases">
        <title>Bifidobacterium from non-human primates.</title>
        <authorList>
            <person name="Modesto M."/>
        </authorList>
    </citation>
    <scope>NUCLEOTIDE SEQUENCE [LARGE SCALE GENOMIC DNA]</scope>
    <source>
        <strain evidence="5 6">TREM</strain>
    </source>
</reference>
<dbReference type="Gene3D" id="3.20.20.100">
    <property type="entry name" value="NADP-dependent oxidoreductase domain"/>
    <property type="match status" value="1"/>
</dbReference>
<feature type="compositionally biased region" description="Polar residues" evidence="2">
    <location>
        <begin position="58"/>
        <end position="67"/>
    </location>
</feature>
<dbReference type="OrthoDB" id="9768793at2"/>
<dbReference type="RefSeq" id="WP_152359101.1">
    <property type="nucleotide sequence ID" value="NZ_WBSM01000014.1"/>
</dbReference>
<dbReference type="PANTHER" id="PTHR43625:SF77">
    <property type="entry name" value="ALDO-KETO REDUCTASE"/>
    <property type="match status" value="1"/>
</dbReference>
<dbReference type="Pfam" id="PF00248">
    <property type="entry name" value="Aldo_ket_red"/>
    <property type="match status" value="1"/>
</dbReference>
<comment type="caution">
    <text evidence="4">The sequence shown here is derived from an EMBL/GenBank/DDBJ whole genome shotgun (WGS) entry which is preliminary data.</text>
</comment>
<protein>
    <submittedName>
        <fullName evidence="4">Aldehyde oxidase</fullName>
    </submittedName>
</protein>
<proteinExistence type="predicted"/>
<dbReference type="GO" id="GO:0005737">
    <property type="term" value="C:cytoplasm"/>
    <property type="evidence" value="ECO:0007669"/>
    <property type="project" value="TreeGrafter"/>
</dbReference>